<dbReference type="GO" id="GO:0006310">
    <property type="term" value="P:DNA recombination"/>
    <property type="evidence" value="ECO:0007669"/>
    <property type="project" value="UniProtKB-KW"/>
</dbReference>
<keyword evidence="2" id="KW-0238">DNA-binding</keyword>
<evidence type="ECO:0000256" key="2">
    <source>
        <dbReference type="ARBA" id="ARBA00023125"/>
    </source>
</evidence>
<dbReference type="InterPro" id="IPR050090">
    <property type="entry name" value="Tyrosine_recombinase_XerCD"/>
</dbReference>
<dbReference type="Gene3D" id="1.10.443.10">
    <property type="entry name" value="Intergrase catalytic core"/>
    <property type="match status" value="1"/>
</dbReference>
<dbReference type="Pfam" id="PF13102">
    <property type="entry name" value="Phage_int_SAM_5"/>
    <property type="match status" value="1"/>
</dbReference>
<dbReference type="Gene3D" id="1.10.150.130">
    <property type="match status" value="1"/>
</dbReference>
<dbReference type="PANTHER" id="PTHR30349:SF64">
    <property type="entry name" value="PROPHAGE INTEGRASE INTD-RELATED"/>
    <property type="match status" value="1"/>
</dbReference>
<dbReference type="RefSeq" id="WP_147743735.1">
    <property type="nucleotide sequence ID" value="NZ_VRUR01000002.1"/>
</dbReference>
<evidence type="ECO:0000256" key="1">
    <source>
        <dbReference type="ARBA" id="ARBA00008857"/>
    </source>
</evidence>
<dbReference type="Pfam" id="PF17293">
    <property type="entry name" value="Arm-DNA-bind_5"/>
    <property type="match status" value="1"/>
</dbReference>
<keyword evidence="6" id="KW-1185">Reference proteome</keyword>
<reference evidence="5 6" key="1">
    <citation type="submission" date="2019-08" db="EMBL/GenBank/DDBJ databases">
        <title>Professor.</title>
        <authorList>
            <person name="Park J.S."/>
        </authorList>
    </citation>
    <scope>NUCLEOTIDE SEQUENCE [LARGE SCALE GENOMIC DNA]</scope>
    <source>
        <strain evidence="5 6">176CP5-101</strain>
    </source>
</reference>
<dbReference type="PROSITE" id="PS51898">
    <property type="entry name" value="TYR_RECOMBINASE"/>
    <property type="match status" value="1"/>
</dbReference>
<dbReference type="InterPro" id="IPR013762">
    <property type="entry name" value="Integrase-like_cat_sf"/>
</dbReference>
<accession>A0A5C8V0W7</accession>
<dbReference type="EMBL" id="VRUR01000002">
    <property type="protein sequence ID" value="TXN35001.1"/>
    <property type="molecule type" value="Genomic_DNA"/>
</dbReference>
<protein>
    <submittedName>
        <fullName evidence="5">Site-specific integrase</fullName>
    </submittedName>
</protein>
<dbReference type="GO" id="GO:0015074">
    <property type="term" value="P:DNA integration"/>
    <property type="evidence" value="ECO:0007669"/>
    <property type="project" value="InterPro"/>
</dbReference>
<evidence type="ECO:0000259" key="4">
    <source>
        <dbReference type="PROSITE" id="PS51898"/>
    </source>
</evidence>
<organism evidence="5 6">
    <name type="scientific">Flagellimonas hymeniacidonis</name>
    <dbReference type="NCBI Taxonomy" id="2603628"/>
    <lineage>
        <taxon>Bacteria</taxon>
        <taxon>Pseudomonadati</taxon>
        <taxon>Bacteroidota</taxon>
        <taxon>Flavobacteriia</taxon>
        <taxon>Flavobacteriales</taxon>
        <taxon>Flavobacteriaceae</taxon>
        <taxon>Flagellimonas</taxon>
    </lineage>
</organism>
<gene>
    <name evidence="5" type="ORF">FVB32_10410</name>
</gene>
<dbReference type="AlphaFoldDB" id="A0A5C8V0W7"/>
<dbReference type="InterPro" id="IPR011010">
    <property type="entry name" value="DNA_brk_join_enz"/>
</dbReference>
<dbReference type="InterPro" id="IPR035386">
    <property type="entry name" value="Arm-DNA-bind_5"/>
</dbReference>
<comment type="caution">
    <text evidence="5">The sequence shown here is derived from an EMBL/GenBank/DDBJ whole genome shotgun (WGS) entry which is preliminary data.</text>
</comment>
<evidence type="ECO:0000256" key="3">
    <source>
        <dbReference type="ARBA" id="ARBA00023172"/>
    </source>
</evidence>
<dbReference type="SUPFAM" id="SSF56349">
    <property type="entry name" value="DNA breaking-rejoining enzymes"/>
    <property type="match status" value="1"/>
</dbReference>
<sequence length="419" mass="48822">MRTQNTFSILFLVKKSKAISDEAPLYARITVNSKRVDISLKRRIPLLLWDVKKKKAKGTSNEAKQINEYLKQVQTQLFQCYQDLKFKRELITAKLIKANYLGEGGNSKTLQNLLEYHNNKTQKTLAKGTLRNFGVTEGYINRYLNNVLKTSDIYLKDLNFKFISDFANFLHTYWPKGHHKAMSNNTVMKHVQRFRKIVTLGYHIEWIERDPFVRWKPTYEKRERPFLTENELSNIETYNFPIARLERVRDLFIFSCYTGIAYIDIMNLTSNNILKGIDGNDWIFTNRQKTKSSVKVPLLRKSKELLIKYENHPMTEITGTLFPVITNEKVNLYLKEIAEACGLKKNLTFHMARHTFATTVTLSNGVPIETVSKLLGHSKIASTQVYARVVERKISEDMKALRNKIEALDKNELRISHNT</sequence>
<dbReference type="InterPro" id="IPR002104">
    <property type="entry name" value="Integrase_catalytic"/>
</dbReference>
<dbReference type="Proteomes" id="UP000321456">
    <property type="component" value="Unassembled WGS sequence"/>
</dbReference>
<proteinExistence type="inferred from homology"/>
<dbReference type="PANTHER" id="PTHR30349">
    <property type="entry name" value="PHAGE INTEGRASE-RELATED"/>
    <property type="match status" value="1"/>
</dbReference>
<dbReference type="CDD" id="cd01185">
    <property type="entry name" value="INTN1_C_like"/>
    <property type="match status" value="1"/>
</dbReference>
<dbReference type="GO" id="GO:0003677">
    <property type="term" value="F:DNA binding"/>
    <property type="evidence" value="ECO:0007669"/>
    <property type="project" value="UniProtKB-KW"/>
</dbReference>
<comment type="similarity">
    <text evidence="1">Belongs to the 'phage' integrase family.</text>
</comment>
<dbReference type="InterPro" id="IPR025269">
    <property type="entry name" value="SAM-like_dom"/>
</dbReference>
<name>A0A5C8V0W7_9FLAO</name>
<dbReference type="InterPro" id="IPR010998">
    <property type="entry name" value="Integrase_recombinase_N"/>
</dbReference>
<evidence type="ECO:0000313" key="6">
    <source>
        <dbReference type="Proteomes" id="UP000321456"/>
    </source>
</evidence>
<evidence type="ECO:0000313" key="5">
    <source>
        <dbReference type="EMBL" id="TXN35001.1"/>
    </source>
</evidence>
<dbReference type="Pfam" id="PF00589">
    <property type="entry name" value="Phage_integrase"/>
    <property type="match status" value="1"/>
</dbReference>
<feature type="domain" description="Tyr recombinase" evidence="4">
    <location>
        <begin position="222"/>
        <end position="403"/>
    </location>
</feature>
<keyword evidence="3" id="KW-0233">DNA recombination</keyword>